<keyword evidence="3" id="KW-1185">Reference proteome</keyword>
<sequence length="545" mass="58785">MSPKSTHVDSAFLGMGGYHSNPYRDNPVISEAPLSPAAAWPAPLSPCLLAEPTPVMNIKPVTSAETMEANYAHEFAPQGIPSAYPASSTAFQQDSVGYSHVPTTTASLMYPVNSAWTTQSYWATAEGATAGAASLVPSSVSGLASPSVDVVPVNGTPVTSDDHSVHYPVGTYHTFAQSYQHAQPFAYVAATYDSTYGSVTYGLTTNQGMTGPQIGAPQQFMSADEVTTIFPAPVSYVVPSSIEPASAMPDPGTPSGRGAATLEASGVMPPTPDCSLTHHHIPESAMVPPGAPVRPGAYRRRDKRYRYVTFAQNPGAQGMGGHYVVMTSTVPVPYDQGSPASDTDTDTDTSTDESDSWRFSSSFTTPLSPAQRDRQRVLDTIPPLKLREMRKIPIPTPGDNVARDRYIVMGKSLKLSYGQIRAIAGWTAAESTLRGRFRNCTKEKHERVRKPEWTLIDIVLLQQGVLEQATTLLNNTAPRRKPNGEIYRHEPGKVYTVSTLPLGIEKDISWKGVGEFIINHGGTYRFGAMTTKKKWFAVTGRAQQV</sequence>
<dbReference type="OrthoDB" id="4226712at2759"/>
<dbReference type="PhylomeDB" id="B8ME32"/>
<evidence type="ECO:0000313" key="2">
    <source>
        <dbReference type="EMBL" id="EED16109.1"/>
    </source>
</evidence>
<dbReference type="HOGENOM" id="CLU_499835_0_0_1"/>
<proteinExistence type="predicted"/>
<dbReference type="eggNOG" id="ENOG502SRZH">
    <property type="taxonomic scope" value="Eukaryota"/>
</dbReference>
<dbReference type="VEuPathDB" id="FungiDB:TSTA_012180"/>
<organism evidence="2 3">
    <name type="scientific">Talaromyces stipitatus (strain ATCC 10500 / CBS 375.48 / QM 6759 / NRRL 1006)</name>
    <name type="common">Penicillium stipitatum</name>
    <dbReference type="NCBI Taxonomy" id="441959"/>
    <lineage>
        <taxon>Eukaryota</taxon>
        <taxon>Fungi</taxon>
        <taxon>Dikarya</taxon>
        <taxon>Ascomycota</taxon>
        <taxon>Pezizomycotina</taxon>
        <taxon>Eurotiomycetes</taxon>
        <taxon>Eurotiomycetidae</taxon>
        <taxon>Eurotiales</taxon>
        <taxon>Trichocomaceae</taxon>
        <taxon>Talaromyces</taxon>
        <taxon>Talaromyces sect. Talaromyces</taxon>
    </lineage>
</organism>
<reference evidence="3" key="1">
    <citation type="journal article" date="2015" name="Genome Announc.">
        <title>Genome sequence of the AIDS-associated pathogen Penicillium marneffei (ATCC18224) and its near taxonomic relative Talaromyces stipitatus (ATCC10500).</title>
        <authorList>
            <person name="Nierman W.C."/>
            <person name="Fedorova-Abrams N.D."/>
            <person name="Andrianopoulos A."/>
        </authorList>
    </citation>
    <scope>NUCLEOTIDE SEQUENCE [LARGE SCALE GENOMIC DNA]</scope>
    <source>
        <strain evidence="3">ATCC 10500 / CBS 375.48 / QM 6759 / NRRL 1006</strain>
    </source>
</reference>
<dbReference type="RefSeq" id="XP_002483343.1">
    <property type="nucleotide sequence ID" value="XM_002483298.1"/>
</dbReference>
<accession>B8ME32</accession>
<dbReference type="STRING" id="441959.B8ME32"/>
<gene>
    <name evidence="2" type="ORF">TSTA_012180</name>
</gene>
<feature type="compositionally biased region" description="Acidic residues" evidence="1">
    <location>
        <begin position="343"/>
        <end position="354"/>
    </location>
</feature>
<feature type="compositionally biased region" description="Polar residues" evidence="1">
    <location>
        <begin position="357"/>
        <end position="368"/>
    </location>
</feature>
<feature type="region of interest" description="Disordered" evidence="1">
    <location>
        <begin position="333"/>
        <end position="374"/>
    </location>
</feature>
<dbReference type="Proteomes" id="UP000001745">
    <property type="component" value="Unassembled WGS sequence"/>
</dbReference>
<dbReference type="InParanoid" id="B8ME32"/>
<dbReference type="EMBL" id="EQ962656">
    <property type="protein sequence ID" value="EED16109.1"/>
    <property type="molecule type" value="Genomic_DNA"/>
</dbReference>
<name>B8ME32_TALSN</name>
<protein>
    <submittedName>
        <fullName evidence="2">Uncharacterized protein</fullName>
    </submittedName>
</protein>
<evidence type="ECO:0000256" key="1">
    <source>
        <dbReference type="SAM" id="MobiDB-lite"/>
    </source>
</evidence>
<evidence type="ECO:0000313" key="3">
    <source>
        <dbReference type="Proteomes" id="UP000001745"/>
    </source>
</evidence>
<dbReference type="GeneID" id="8104066"/>
<dbReference type="AlphaFoldDB" id="B8ME32"/>